<organism evidence="1 2">
    <name type="scientific">Aspergillus granulosus</name>
    <dbReference type="NCBI Taxonomy" id="176169"/>
    <lineage>
        <taxon>Eukaryota</taxon>
        <taxon>Fungi</taxon>
        <taxon>Dikarya</taxon>
        <taxon>Ascomycota</taxon>
        <taxon>Pezizomycotina</taxon>
        <taxon>Eurotiomycetes</taxon>
        <taxon>Eurotiomycetidae</taxon>
        <taxon>Eurotiales</taxon>
        <taxon>Aspergillaceae</taxon>
        <taxon>Aspergillus</taxon>
        <taxon>Aspergillus subgen. Nidulantes</taxon>
    </lineage>
</organism>
<comment type="caution">
    <text evidence="1">The sequence shown here is derived from an EMBL/GenBank/DDBJ whole genome shotgun (WGS) entry which is preliminary data.</text>
</comment>
<dbReference type="EMBL" id="JBFXLT010000026">
    <property type="protein sequence ID" value="KAL2815732.1"/>
    <property type="molecule type" value="Genomic_DNA"/>
</dbReference>
<evidence type="ECO:0000313" key="1">
    <source>
        <dbReference type="EMBL" id="KAL2815732.1"/>
    </source>
</evidence>
<accession>A0ABR4HK20</accession>
<gene>
    <name evidence="1" type="ORF">BJX63DRAFT_389522</name>
</gene>
<protein>
    <submittedName>
        <fullName evidence="1">Uncharacterized protein</fullName>
    </submittedName>
</protein>
<proteinExistence type="predicted"/>
<name>A0ABR4HK20_9EURO</name>
<sequence>MIPRVRVALEEHPVRALMHTLAEMPGLVEANVVHHPSEPVPVLLEEGAVVEVSELDPRLLFDPAVGRQVGLVELVAHGLEVGDVRNRPIEPHIHNILVDITKYLGGIHRIELQFHLHGSKSQLPDIPSLLRVQDYQTQEPPQRRYLVRVAVEGKAAVEQGGQVAIPALVHKPPASKWPGVGVAALANLASHCELEDPAANFWREPGVEWMGGSGCHGGLFLYLAGS</sequence>
<reference evidence="1 2" key="1">
    <citation type="submission" date="2024-07" db="EMBL/GenBank/DDBJ databases">
        <title>Section-level genome sequencing and comparative genomics of Aspergillus sections Usti and Cavernicolus.</title>
        <authorList>
            <consortium name="Lawrence Berkeley National Laboratory"/>
            <person name="Nybo J.L."/>
            <person name="Vesth T.C."/>
            <person name="Theobald S."/>
            <person name="Frisvad J.C."/>
            <person name="Larsen T.O."/>
            <person name="Kjaerboelling I."/>
            <person name="Rothschild-Mancinelli K."/>
            <person name="Lyhne E.K."/>
            <person name="Kogle M.E."/>
            <person name="Barry K."/>
            <person name="Clum A."/>
            <person name="Na H."/>
            <person name="Ledsgaard L."/>
            <person name="Lin J."/>
            <person name="Lipzen A."/>
            <person name="Kuo A."/>
            <person name="Riley R."/>
            <person name="Mondo S."/>
            <person name="Labutti K."/>
            <person name="Haridas S."/>
            <person name="Pangalinan J."/>
            <person name="Salamov A.A."/>
            <person name="Simmons B.A."/>
            <person name="Magnuson J.K."/>
            <person name="Chen J."/>
            <person name="Drula E."/>
            <person name="Henrissat B."/>
            <person name="Wiebenga A."/>
            <person name="Lubbers R.J."/>
            <person name="Gomes A.C."/>
            <person name="Makela M.R."/>
            <person name="Stajich J."/>
            <person name="Grigoriev I.V."/>
            <person name="Mortensen U.H."/>
            <person name="De Vries R.P."/>
            <person name="Baker S.E."/>
            <person name="Andersen M.R."/>
        </authorList>
    </citation>
    <scope>NUCLEOTIDE SEQUENCE [LARGE SCALE GENOMIC DNA]</scope>
    <source>
        <strain evidence="1 2">CBS 588.65</strain>
    </source>
</reference>
<dbReference type="Proteomes" id="UP001610334">
    <property type="component" value="Unassembled WGS sequence"/>
</dbReference>
<evidence type="ECO:0000313" key="2">
    <source>
        <dbReference type="Proteomes" id="UP001610334"/>
    </source>
</evidence>
<keyword evidence="2" id="KW-1185">Reference proteome</keyword>